<accession>A0A1R1SE34</accession>
<protein>
    <submittedName>
        <fullName evidence="5">Putative esterase</fullName>
    </submittedName>
</protein>
<dbReference type="STRING" id="67365.GCA_001704635_03766"/>
<dbReference type="InterPro" id="IPR013830">
    <property type="entry name" value="SGNH_hydro"/>
</dbReference>
<reference evidence="5 6" key="1">
    <citation type="submission" date="2013-05" db="EMBL/GenBank/DDBJ databases">
        <title>Genome sequence of Streptomyces sparsogenes DSM 40356.</title>
        <authorList>
            <person name="Coyne S."/>
            <person name="Seebeck F.P."/>
        </authorList>
    </citation>
    <scope>NUCLEOTIDE SEQUENCE [LARGE SCALE GENOMIC DNA]</scope>
    <source>
        <strain evidence="5 6">DSM 40356</strain>
    </source>
</reference>
<dbReference type="PANTHER" id="PTHR37981:SF1">
    <property type="entry name" value="SGNH HYDROLASE-TYPE ESTERASE DOMAIN-CONTAINING PROTEIN"/>
    <property type="match status" value="1"/>
</dbReference>
<dbReference type="GO" id="GO:0016788">
    <property type="term" value="F:hydrolase activity, acting on ester bonds"/>
    <property type="evidence" value="ECO:0007669"/>
    <property type="project" value="InterPro"/>
</dbReference>
<organism evidence="5 6">
    <name type="scientific">Streptomyces sparsogenes DSM 40356</name>
    <dbReference type="NCBI Taxonomy" id="1331668"/>
    <lineage>
        <taxon>Bacteria</taxon>
        <taxon>Bacillati</taxon>
        <taxon>Actinomycetota</taxon>
        <taxon>Actinomycetes</taxon>
        <taxon>Kitasatosporales</taxon>
        <taxon>Streptomycetaceae</taxon>
        <taxon>Streptomyces</taxon>
    </lineage>
</organism>
<dbReference type="Proteomes" id="UP000186168">
    <property type="component" value="Unassembled WGS sequence"/>
</dbReference>
<keyword evidence="2" id="KW-1015">Disulfide bond</keyword>
<dbReference type="GeneID" id="96748160"/>
<proteinExistence type="predicted"/>
<dbReference type="Pfam" id="PF13472">
    <property type="entry name" value="Lipase_GDSL_2"/>
    <property type="match status" value="1"/>
</dbReference>
<dbReference type="CDD" id="cd01823">
    <property type="entry name" value="SEST_like"/>
    <property type="match status" value="1"/>
</dbReference>
<feature type="active site" description="Nucleophile" evidence="1">
    <location>
        <position position="45"/>
    </location>
</feature>
<dbReference type="Gene3D" id="3.40.50.1110">
    <property type="entry name" value="SGNH hydrolase"/>
    <property type="match status" value="1"/>
</dbReference>
<feature type="disulfide bond" evidence="2">
    <location>
        <begin position="225"/>
        <end position="284"/>
    </location>
</feature>
<evidence type="ECO:0000313" key="6">
    <source>
        <dbReference type="Proteomes" id="UP000186168"/>
    </source>
</evidence>
<feature type="chain" id="PRO_5010177834" evidence="3">
    <location>
        <begin position="24"/>
        <end position="335"/>
    </location>
</feature>
<dbReference type="GO" id="GO:0006629">
    <property type="term" value="P:lipid metabolic process"/>
    <property type="evidence" value="ECO:0007669"/>
    <property type="project" value="TreeGrafter"/>
</dbReference>
<dbReference type="RefSeq" id="WP_065968157.1">
    <property type="nucleotide sequence ID" value="NZ_ASQP01000325.1"/>
</dbReference>
<sequence length="335" mass="35577">MRKSVVVSALVALGTCLSTAAPAASASPAAAPSAEAVRTVFIGDSYTANFGIGPVGTTPALCFRATDNYPAVAVDELAEEGVPLDVQADVSCGAAQIHHVWEPQDLPQGAAEPQKNALRPDTQLVVGSLGGNTAGFARIMKQCSERLRGSEGTLLPADPVDEDSPASGCSDFFQNGAGAEWLDERFLTMERDLRRMFSEIHEAAPGADTVLVGYPRIVPEDTSACLEPIPGGTEKPLADIDEDALKFLDKEVQEPLNDLMEREARAAGASFVDIYHRTGAHTACGGEQRGVGAMLERSEVRFLGLPLPWYVHPNRTGRDLQAELVAETIKHITTA</sequence>
<evidence type="ECO:0000256" key="1">
    <source>
        <dbReference type="PIRSR" id="PIRSR637460-1"/>
    </source>
</evidence>
<feature type="disulfide bond" evidence="2">
    <location>
        <begin position="143"/>
        <end position="169"/>
    </location>
</feature>
<comment type="caution">
    <text evidence="5">The sequence shown here is derived from an EMBL/GenBank/DDBJ whole genome shotgun (WGS) entry which is preliminary data.</text>
</comment>
<gene>
    <name evidence="5" type="ORF">SPAR_24741</name>
</gene>
<dbReference type="InterPro" id="IPR037460">
    <property type="entry name" value="SEST-like"/>
</dbReference>
<name>A0A1R1SE34_9ACTN</name>
<evidence type="ECO:0000259" key="4">
    <source>
        <dbReference type="Pfam" id="PF13472"/>
    </source>
</evidence>
<feature type="disulfide bond" evidence="2">
    <location>
        <begin position="62"/>
        <end position="92"/>
    </location>
</feature>
<evidence type="ECO:0000256" key="3">
    <source>
        <dbReference type="SAM" id="SignalP"/>
    </source>
</evidence>
<feature type="signal peptide" evidence="3">
    <location>
        <begin position="1"/>
        <end position="23"/>
    </location>
</feature>
<dbReference type="SUPFAM" id="SSF52266">
    <property type="entry name" value="SGNH hydrolase"/>
    <property type="match status" value="1"/>
</dbReference>
<feature type="active site" evidence="1">
    <location>
        <position position="312"/>
    </location>
</feature>
<dbReference type="InterPro" id="IPR036514">
    <property type="entry name" value="SGNH_hydro_sf"/>
</dbReference>
<feature type="domain" description="SGNH hydrolase-type esterase" evidence="4">
    <location>
        <begin position="41"/>
        <end position="318"/>
    </location>
</feature>
<keyword evidence="6" id="KW-1185">Reference proteome</keyword>
<dbReference type="PANTHER" id="PTHR37981">
    <property type="entry name" value="LIPASE 2"/>
    <property type="match status" value="1"/>
</dbReference>
<keyword evidence="3" id="KW-0732">Signal</keyword>
<evidence type="ECO:0000256" key="2">
    <source>
        <dbReference type="PIRSR" id="PIRSR637460-2"/>
    </source>
</evidence>
<dbReference type="AlphaFoldDB" id="A0A1R1SE34"/>
<evidence type="ECO:0000313" key="5">
    <source>
        <dbReference type="EMBL" id="OMI36634.1"/>
    </source>
</evidence>
<dbReference type="EMBL" id="ASQP01000325">
    <property type="protein sequence ID" value="OMI36634.1"/>
    <property type="molecule type" value="Genomic_DNA"/>
</dbReference>